<evidence type="ECO:0000313" key="2">
    <source>
        <dbReference type="Proteomes" id="UP000199800"/>
    </source>
</evidence>
<feature type="non-terminal residue" evidence="1">
    <location>
        <position position="1"/>
    </location>
</feature>
<name>A0A1I0FJ62_9FIRM</name>
<dbReference type="EMBL" id="FOHN01000032">
    <property type="protein sequence ID" value="SET58328.1"/>
    <property type="molecule type" value="Genomic_DNA"/>
</dbReference>
<gene>
    <name evidence="1" type="ORF">SAMN04487772_13237</name>
</gene>
<reference evidence="1 2" key="1">
    <citation type="submission" date="2016-10" db="EMBL/GenBank/DDBJ databases">
        <authorList>
            <person name="de Groot N.N."/>
        </authorList>
    </citation>
    <scope>NUCLEOTIDE SEQUENCE [LARGE SCALE GENOMIC DNA]</scope>
    <source>
        <strain evidence="1 2">DSM 1801</strain>
    </source>
</reference>
<dbReference type="Proteomes" id="UP000199800">
    <property type="component" value="Unassembled WGS sequence"/>
</dbReference>
<keyword evidence="2" id="KW-1185">Reference proteome</keyword>
<protein>
    <submittedName>
        <fullName evidence="1">Uncharacterized protein</fullName>
    </submittedName>
</protein>
<evidence type="ECO:0000313" key="1">
    <source>
        <dbReference type="EMBL" id="SET58328.1"/>
    </source>
</evidence>
<sequence>SPESLIDLWEWFEDKIVEEKMTDEEIEKMMEGKNKYEREMIKDVNTKLSTLP</sequence>
<dbReference type="AlphaFoldDB" id="A0A1I0FJ62"/>
<organism evidence="1 2">
    <name type="scientific">[Clostridium] polysaccharolyticum</name>
    <dbReference type="NCBI Taxonomy" id="29364"/>
    <lineage>
        <taxon>Bacteria</taxon>
        <taxon>Bacillati</taxon>
        <taxon>Bacillota</taxon>
        <taxon>Clostridia</taxon>
        <taxon>Lachnospirales</taxon>
        <taxon>Lachnospiraceae</taxon>
    </lineage>
</organism>
<proteinExistence type="predicted"/>
<accession>A0A1I0FJ62</accession>